<feature type="coiled-coil region" evidence="3">
    <location>
        <begin position="218"/>
        <end position="280"/>
    </location>
</feature>
<evidence type="ECO:0000256" key="3">
    <source>
        <dbReference type="SAM" id="Coils"/>
    </source>
</evidence>
<dbReference type="EMBL" id="JASNJE010000012">
    <property type="protein sequence ID" value="MDK3073680.1"/>
    <property type="molecule type" value="Genomic_DNA"/>
</dbReference>
<evidence type="ECO:0000256" key="2">
    <source>
        <dbReference type="ARBA" id="ARBA00023054"/>
    </source>
</evidence>
<dbReference type="InterPro" id="IPR014315">
    <property type="entry name" value="ABC_heterocyst_DevB"/>
</dbReference>
<feature type="domain" description="Multidrug resistance protein MdtA-like alpha-helical hairpin" evidence="5">
    <location>
        <begin position="180"/>
        <end position="241"/>
    </location>
</feature>
<feature type="transmembrane region" description="Helical" evidence="4">
    <location>
        <begin position="34"/>
        <end position="54"/>
    </location>
</feature>
<dbReference type="PANTHER" id="PTHR32347:SF27">
    <property type="entry name" value="RND EFFLUX PUMP MEMBRANE FUSION PROTEIN BARREL-SANDWICH DOMAIN-CONTAINING PROTEIN"/>
    <property type="match status" value="1"/>
</dbReference>
<keyword evidence="4" id="KW-1133">Transmembrane helix</keyword>
<protein>
    <submittedName>
        <fullName evidence="6">HlyD family efflux transporter periplasmic adaptor subunit</fullName>
    </submittedName>
</protein>
<dbReference type="PANTHER" id="PTHR32347">
    <property type="entry name" value="EFFLUX SYSTEM COMPONENT YKNX-RELATED"/>
    <property type="match status" value="1"/>
</dbReference>
<name>A0ABT7FF52_9RHOB</name>
<dbReference type="Gene3D" id="1.10.287.470">
    <property type="entry name" value="Helix hairpin bin"/>
    <property type="match status" value="2"/>
</dbReference>
<dbReference type="NCBIfam" id="TIGR02971">
    <property type="entry name" value="heterocyst_DevB"/>
    <property type="match status" value="1"/>
</dbReference>
<comment type="subcellular location">
    <subcellularLocation>
        <location evidence="1">Cell envelope</location>
    </subcellularLocation>
</comment>
<keyword evidence="7" id="KW-1185">Reference proteome</keyword>
<evidence type="ECO:0000256" key="1">
    <source>
        <dbReference type="ARBA" id="ARBA00004196"/>
    </source>
</evidence>
<evidence type="ECO:0000259" key="5">
    <source>
        <dbReference type="Pfam" id="PF25876"/>
    </source>
</evidence>
<comment type="caution">
    <text evidence="6">The sequence shown here is derived from an EMBL/GenBank/DDBJ whole genome shotgun (WGS) entry which is preliminary data.</text>
</comment>
<sequence length="406" mass="43223">MPESEKPNDHLTLDIIDHDTQGAPPAARRKWRRLWLLPVCMLTLMLGGFIGIYFQPPGLRALFSVTGLEPGGGTSRPFALPAGVALPDEVADTLVPTDVIGLARLMPRGDTSVVALPFGAQNARLAEIVVKVGDTIAKGDLLATLDNLPELQSQLATAVANVAVREAALVQTRQTISTNLAVDKAHLAEAQAIAKVAAADLARTQSLFDRGFTTQAELDQALSRADQAARGVERAEAALAQYLSDVLDEQPDVVVALRNLEAAQAELERARLDLNKGRIVAPIDGTVLDIAARPGETPGQDGVMTLGDVSQMMAEVEVHQSRIDAVKTGQKVELLGEALNLTLRGEVRQVGLLVQQQAIVAGDIAANTDARVVKVLVALDAPDSARAARFTNLELVARIDTREMEP</sequence>
<accession>A0ABT7FF52</accession>
<dbReference type="Gene3D" id="2.40.30.170">
    <property type="match status" value="1"/>
</dbReference>
<evidence type="ECO:0000313" key="6">
    <source>
        <dbReference type="EMBL" id="MDK3073680.1"/>
    </source>
</evidence>
<reference evidence="6 7" key="1">
    <citation type="submission" date="2023-05" db="EMBL/GenBank/DDBJ databases">
        <title>Sedimentitalea sp. nov. JM2-8.</title>
        <authorList>
            <person name="Huang J."/>
        </authorList>
    </citation>
    <scope>NUCLEOTIDE SEQUENCE [LARGE SCALE GENOMIC DNA]</scope>
    <source>
        <strain evidence="6 7">JM2-8</strain>
    </source>
</reference>
<dbReference type="RefSeq" id="WP_284485620.1">
    <property type="nucleotide sequence ID" value="NZ_JASNJE010000012.1"/>
</dbReference>
<dbReference type="SUPFAM" id="SSF111369">
    <property type="entry name" value="HlyD-like secretion proteins"/>
    <property type="match status" value="1"/>
</dbReference>
<organism evidence="6 7">
    <name type="scientific">Sedimentitalea xiamensis</name>
    <dbReference type="NCBI Taxonomy" id="3050037"/>
    <lineage>
        <taxon>Bacteria</taxon>
        <taxon>Pseudomonadati</taxon>
        <taxon>Pseudomonadota</taxon>
        <taxon>Alphaproteobacteria</taxon>
        <taxon>Rhodobacterales</taxon>
        <taxon>Paracoccaceae</taxon>
        <taxon>Sedimentitalea</taxon>
    </lineage>
</organism>
<evidence type="ECO:0000256" key="4">
    <source>
        <dbReference type="SAM" id="Phobius"/>
    </source>
</evidence>
<keyword evidence="2 3" id="KW-0175">Coiled coil</keyword>
<keyword evidence="4" id="KW-0812">Transmembrane</keyword>
<dbReference type="Gene3D" id="2.40.50.100">
    <property type="match status" value="2"/>
</dbReference>
<dbReference type="InterPro" id="IPR050465">
    <property type="entry name" value="UPF0194_transport"/>
</dbReference>
<dbReference type="Pfam" id="PF25876">
    <property type="entry name" value="HH_MFP_RND"/>
    <property type="match status" value="1"/>
</dbReference>
<gene>
    <name evidence="6" type="ORF">QO034_11205</name>
</gene>
<evidence type="ECO:0000313" key="7">
    <source>
        <dbReference type="Proteomes" id="UP001227126"/>
    </source>
</evidence>
<dbReference type="InterPro" id="IPR058624">
    <property type="entry name" value="MdtA-like_HH"/>
</dbReference>
<keyword evidence="4" id="KW-0472">Membrane</keyword>
<proteinExistence type="predicted"/>
<dbReference type="Proteomes" id="UP001227126">
    <property type="component" value="Unassembled WGS sequence"/>
</dbReference>
<dbReference type="SUPFAM" id="SSF56954">
    <property type="entry name" value="Outer membrane efflux proteins (OEP)"/>
    <property type="match status" value="1"/>
</dbReference>